<keyword evidence="2" id="KW-1185">Reference proteome</keyword>
<dbReference type="Proteomes" id="UP000304953">
    <property type="component" value="Unassembled WGS sequence"/>
</dbReference>
<gene>
    <name evidence="1" type="primary">pgmB</name>
    <name evidence="1" type="ORF">E5329_16000</name>
</gene>
<protein>
    <submittedName>
        <fullName evidence="1">Beta-phosphoglucomutase</fullName>
        <ecNumber evidence="1">5.4.2.6</ecNumber>
    </submittedName>
</protein>
<name>A0AC61RTF3_9FIRM</name>
<dbReference type="EMBL" id="SRYA01000033">
    <property type="protein sequence ID" value="TGY95167.1"/>
    <property type="molecule type" value="Genomic_DNA"/>
</dbReference>
<evidence type="ECO:0000313" key="1">
    <source>
        <dbReference type="EMBL" id="TGY95167.1"/>
    </source>
</evidence>
<keyword evidence="1" id="KW-0413">Isomerase</keyword>
<reference evidence="1" key="1">
    <citation type="submission" date="2019-04" db="EMBL/GenBank/DDBJ databases">
        <title>Microbes associate with the intestines of laboratory mice.</title>
        <authorList>
            <person name="Navarre W."/>
            <person name="Wong E."/>
            <person name="Huang K."/>
            <person name="Tropini C."/>
            <person name="Ng K."/>
            <person name="Yu B."/>
        </authorList>
    </citation>
    <scope>NUCLEOTIDE SEQUENCE</scope>
    <source>
        <strain evidence="1">NM01_1-7b</strain>
    </source>
</reference>
<evidence type="ECO:0000313" key="2">
    <source>
        <dbReference type="Proteomes" id="UP000304953"/>
    </source>
</evidence>
<organism evidence="1 2">
    <name type="scientific">Petralouisia muris</name>
    <dbReference type="NCBI Taxonomy" id="3032872"/>
    <lineage>
        <taxon>Bacteria</taxon>
        <taxon>Bacillati</taxon>
        <taxon>Bacillota</taxon>
        <taxon>Clostridia</taxon>
        <taxon>Lachnospirales</taxon>
        <taxon>Lachnospiraceae</taxon>
        <taxon>Petralouisia</taxon>
    </lineage>
</organism>
<sequence>MRYRAIIFDLDGVICHTDKYHYMAWKQVADELHIYFDETINNRLRGVSRMESFEIILERYDGTMSQEEKIKYTTQKNEVYKELLKNMSPADLSDEVKETLDALREQGHKLAIGSSSKNAGFILNQLGLGDYFDAVSDGNNITNSKPDPEVFVKAAQFVGENPKDCLVVEDAKAGLEAAIAGGMECAAIGDAVSCGLATWNLNTFSDLKKVTG</sequence>
<proteinExistence type="predicted"/>
<comment type="caution">
    <text evidence="1">The sequence shown here is derived from an EMBL/GenBank/DDBJ whole genome shotgun (WGS) entry which is preliminary data.</text>
</comment>
<dbReference type="EC" id="5.4.2.6" evidence="1"/>
<accession>A0AC61RTF3</accession>